<evidence type="ECO:0000256" key="1">
    <source>
        <dbReference type="SAM" id="MobiDB-lite"/>
    </source>
</evidence>
<dbReference type="HOGENOM" id="CLU_634841_0_0_1"/>
<comment type="caution">
    <text evidence="2">The sequence shown here is derived from an EMBL/GenBank/DDBJ whole genome shotgun (WGS) entry which is preliminary data.</text>
</comment>
<proteinExistence type="predicted"/>
<protein>
    <submittedName>
        <fullName evidence="2">Gar1 domain protein</fullName>
    </submittedName>
</protein>
<dbReference type="EMBL" id="AZST01000431">
    <property type="protein sequence ID" value="KEP48944.1"/>
    <property type="molecule type" value="Genomic_DNA"/>
</dbReference>
<sequence length="432" mass="46848">MAKSRSDAPRTVVKQEDNEAVSRWIECKALLANIWKEVPAVPSIASRRAWAVAHGVDPARVHRWFGTKKSARARKGVLHHSRDDYALPLEDASEEQPSSSASLNVVPALDNPSSPSYLSMSSPLPQTPMDMYSDLPVTFPSGALFGESQAVHPLSLEMSHSKSRQLMPTPGIHPSKVDLTIKTEIVDAASLSDKQAPQSRKPRKIILRIAPDAAESSSNRPLKEPGNLQPTTATARSKKQRRVKKAPKTEAVDSEGRISGQQEAPFMEPVGPTMDFPQAQTFPPGFCAPYFTYMNPAMAFATGMTGTYNLPSHSFGNMIFNPFTGAPLFNNVPPQFSAFPGQPSQPALFNGNMDVGHFAPMFPQVPAPALPGPSMNFPGATTMDQSVSAGDFQGFQQGIPLNGATNPQNLPEPTMSLTDFLNEPLDAAWIYR</sequence>
<evidence type="ECO:0000313" key="2">
    <source>
        <dbReference type="EMBL" id="KEP48944.1"/>
    </source>
</evidence>
<name>A0A074RPZ7_9AGAM</name>
<feature type="compositionally biased region" description="Basic residues" evidence="1">
    <location>
        <begin position="236"/>
        <end position="246"/>
    </location>
</feature>
<accession>A0A074RPZ7</accession>
<evidence type="ECO:0000313" key="3">
    <source>
        <dbReference type="Proteomes" id="UP000027456"/>
    </source>
</evidence>
<dbReference type="AlphaFoldDB" id="A0A074RPZ7"/>
<feature type="region of interest" description="Disordered" evidence="1">
    <location>
        <begin position="210"/>
        <end position="265"/>
    </location>
</feature>
<feature type="compositionally biased region" description="Basic and acidic residues" evidence="1">
    <location>
        <begin position="247"/>
        <end position="256"/>
    </location>
</feature>
<keyword evidence="3" id="KW-1185">Reference proteome</keyword>
<organism evidence="2 3">
    <name type="scientific">Rhizoctonia solani 123E</name>
    <dbReference type="NCBI Taxonomy" id="1423351"/>
    <lineage>
        <taxon>Eukaryota</taxon>
        <taxon>Fungi</taxon>
        <taxon>Dikarya</taxon>
        <taxon>Basidiomycota</taxon>
        <taxon>Agaricomycotina</taxon>
        <taxon>Agaricomycetes</taxon>
        <taxon>Cantharellales</taxon>
        <taxon>Ceratobasidiaceae</taxon>
        <taxon>Rhizoctonia</taxon>
    </lineage>
</organism>
<gene>
    <name evidence="2" type="ORF">V565_111850</name>
</gene>
<dbReference type="OrthoDB" id="3257151at2759"/>
<dbReference type="Proteomes" id="UP000027456">
    <property type="component" value="Unassembled WGS sequence"/>
</dbReference>
<reference evidence="2 3" key="1">
    <citation type="submission" date="2013-12" db="EMBL/GenBank/DDBJ databases">
        <authorList>
            <person name="Cubeta M."/>
            <person name="Pakala S."/>
            <person name="Fedorova N."/>
            <person name="Thomas E."/>
            <person name="Dean R."/>
            <person name="Jabaji S."/>
            <person name="Neate S."/>
            <person name="Toda T."/>
            <person name="Tavantzis S."/>
            <person name="Vilgalys R."/>
            <person name="Bharathan N."/>
            <person name="Pakala S."/>
            <person name="Losada L.S."/>
            <person name="Zafar N."/>
            <person name="Nierman W."/>
        </authorList>
    </citation>
    <scope>NUCLEOTIDE SEQUENCE [LARGE SCALE GENOMIC DNA]</scope>
    <source>
        <strain evidence="2 3">123E</strain>
    </source>
</reference>